<organism evidence="1 2">
    <name type="scientific">Labilithrix luteola</name>
    <dbReference type="NCBI Taxonomy" id="1391654"/>
    <lineage>
        <taxon>Bacteria</taxon>
        <taxon>Pseudomonadati</taxon>
        <taxon>Myxococcota</taxon>
        <taxon>Polyangia</taxon>
        <taxon>Polyangiales</taxon>
        <taxon>Labilitrichaceae</taxon>
        <taxon>Labilithrix</taxon>
    </lineage>
</organism>
<evidence type="ECO:0000313" key="1">
    <source>
        <dbReference type="EMBL" id="AKV04246.1"/>
    </source>
</evidence>
<dbReference type="Proteomes" id="UP000064967">
    <property type="component" value="Chromosome"/>
</dbReference>
<dbReference type="KEGG" id="llu:AKJ09_10909"/>
<evidence type="ECO:0000313" key="2">
    <source>
        <dbReference type="Proteomes" id="UP000064967"/>
    </source>
</evidence>
<accession>A0A0K1QEQ9</accession>
<proteinExistence type="predicted"/>
<protein>
    <submittedName>
        <fullName evidence="1">Uncharacterized protein</fullName>
    </submittedName>
</protein>
<dbReference type="AlphaFoldDB" id="A0A0K1QEQ9"/>
<gene>
    <name evidence="1" type="ORF">AKJ09_10909</name>
</gene>
<reference evidence="1 2" key="1">
    <citation type="submission" date="2015-08" db="EMBL/GenBank/DDBJ databases">
        <authorList>
            <person name="Babu N.S."/>
            <person name="Beckwith C.J."/>
            <person name="Beseler K.G."/>
            <person name="Brison A."/>
            <person name="Carone J.V."/>
            <person name="Caskin T.P."/>
            <person name="Diamond M."/>
            <person name="Durham M.E."/>
            <person name="Foxe J.M."/>
            <person name="Go M."/>
            <person name="Henderson B.A."/>
            <person name="Jones I.B."/>
            <person name="McGettigan J.A."/>
            <person name="Micheletti S.J."/>
            <person name="Nasrallah M.E."/>
            <person name="Ortiz D."/>
            <person name="Piller C.R."/>
            <person name="Privatt S.R."/>
            <person name="Schneider S.L."/>
            <person name="Sharp S."/>
            <person name="Smith T.C."/>
            <person name="Stanton J.D."/>
            <person name="Ullery H.E."/>
            <person name="Wilson R.J."/>
            <person name="Serrano M.G."/>
            <person name="Buck G."/>
            <person name="Lee V."/>
            <person name="Wang Y."/>
            <person name="Carvalho R."/>
            <person name="Voegtly L."/>
            <person name="Shi R."/>
            <person name="Duckworth R."/>
            <person name="Johnson A."/>
            <person name="Loviza R."/>
            <person name="Walstead R."/>
            <person name="Shah Z."/>
            <person name="Kiflezghi M."/>
            <person name="Wade K."/>
            <person name="Ball S.L."/>
            <person name="Bradley K.W."/>
            <person name="Asai D.J."/>
            <person name="Bowman C.A."/>
            <person name="Russell D.A."/>
            <person name="Pope W.H."/>
            <person name="Jacobs-Sera D."/>
            <person name="Hendrix R.W."/>
            <person name="Hatfull G.F."/>
        </authorList>
    </citation>
    <scope>NUCLEOTIDE SEQUENCE [LARGE SCALE GENOMIC DNA]</scope>
    <source>
        <strain evidence="1 2">DSM 27648</strain>
    </source>
</reference>
<dbReference type="EMBL" id="CP012333">
    <property type="protein sequence ID" value="AKV04246.1"/>
    <property type="molecule type" value="Genomic_DNA"/>
</dbReference>
<keyword evidence="2" id="KW-1185">Reference proteome</keyword>
<dbReference type="STRING" id="1391654.AKJ09_10909"/>
<sequence>MTKPIQAINRYKADLREFNFLLFEQFKLADILGQGPYEAWGKRKCGARWRSATASRAKCSGR</sequence>
<name>A0A0K1QEQ9_9BACT</name>